<keyword evidence="4" id="KW-0808">Transferase</keyword>
<feature type="domain" description="Acyltransferase 3" evidence="3">
    <location>
        <begin position="20"/>
        <end position="391"/>
    </location>
</feature>
<feature type="transmembrane region" description="Helical" evidence="2">
    <location>
        <begin position="312"/>
        <end position="332"/>
    </location>
</feature>
<dbReference type="AlphaFoldDB" id="A0A939T885"/>
<evidence type="ECO:0000313" key="4">
    <source>
        <dbReference type="EMBL" id="MBO2450067.1"/>
    </source>
</evidence>
<dbReference type="GO" id="GO:0000271">
    <property type="term" value="P:polysaccharide biosynthetic process"/>
    <property type="evidence" value="ECO:0007669"/>
    <property type="project" value="TreeGrafter"/>
</dbReference>
<organism evidence="4 5">
    <name type="scientific">Actinomadura barringtoniae</name>
    <dbReference type="NCBI Taxonomy" id="1427535"/>
    <lineage>
        <taxon>Bacteria</taxon>
        <taxon>Bacillati</taxon>
        <taxon>Actinomycetota</taxon>
        <taxon>Actinomycetes</taxon>
        <taxon>Streptosporangiales</taxon>
        <taxon>Thermomonosporaceae</taxon>
        <taxon>Actinomadura</taxon>
    </lineage>
</organism>
<sequence length="433" mass="45858">MSQPTAGAPAGEAGAKVRLGWLDALRGLAALTVVFHHASARFTPAFHKAMMQWFDPGMAGVLVFFLVSGYIVPASLERTGSLRRFWISRVFRIYPLLLTAFGILLLLQVTGLPQFAGGLGNTYDPVTTAVAHLTMLQDLLAMPNALTVLWTLSYEMSFYLLVSALYSVRQHHRSSAAAVIMAVLALTLSSVLPVAGLSTRLGVTPIVLMTAAAMAGAIALACSRGAGAQRAGALLGGALAVVLLLLNGGQGAWEGVIVLGVMFTGTAIYRAEKGQIRWRTAGFAATTVVAASIALAIRWLEGDSPSDWHVRRARIMAVLAAGAIFAIGYALRHRKVAKWLTWPGVISFAVYLLHPILLAVVEAVIGGPGAERPWLLAAFLVLLLIPCYLAYRLVEAPMQRLGRKVSRRLAPAPAATPPAAVRPAPEPAHAATG</sequence>
<evidence type="ECO:0000256" key="2">
    <source>
        <dbReference type="SAM" id="Phobius"/>
    </source>
</evidence>
<reference evidence="4" key="1">
    <citation type="submission" date="2021-03" db="EMBL/GenBank/DDBJ databases">
        <authorList>
            <person name="Kanchanasin P."/>
            <person name="Saeng-In P."/>
            <person name="Phongsopitanun W."/>
            <person name="Yuki M."/>
            <person name="Kudo T."/>
            <person name="Ohkuma M."/>
            <person name="Tanasupawat S."/>
        </authorList>
    </citation>
    <scope>NUCLEOTIDE SEQUENCE</scope>
    <source>
        <strain evidence="4">GKU 128</strain>
    </source>
</reference>
<feature type="transmembrane region" description="Helical" evidence="2">
    <location>
        <begin position="201"/>
        <end position="221"/>
    </location>
</feature>
<feature type="transmembrane region" description="Helical" evidence="2">
    <location>
        <begin position="373"/>
        <end position="394"/>
    </location>
</feature>
<dbReference type="GO" id="GO:0016747">
    <property type="term" value="F:acyltransferase activity, transferring groups other than amino-acyl groups"/>
    <property type="evidence" value="ECO:0007669"/>
    <property type="project" value="InterPro"/>
</dbReference>
<keyword evidence="4" id="KW-0012">Acyltransferase</keyword>
<gene>
    <name evidence="4" type="ORF">J4573_23395</name>
</gene>
<proteinExistence type="predicted"/>
<keyword evidence="2" id="KW-0812">Transmembrane</keyword>
<dbReference type="InterPro" id="IPR002656">
    <property type="entry name" value="Acyl_transf_3_dom"/>
</dbReference>
<feature type="region of interest" description="Disordered" evidence="1">
    <location>
        <begin position="413"/>
        <end position="433"/>
    </location>
</feature>
<dbReference type="Pfam" id="PF01757">
    <property type="entry name" value="Acyl_transf_3"/>
    <property type="match status" value="1"/>
</dbReference>
<dbReference type="GO" id="GO:0016020">
    <property type="term" value="C:membrane"/>
    <property type="evidence" value="ECO:0007669"/>
    <property type="project" value="TreeGrafter"/>
</dbReference>
<dbReference type="PANTHER" id="PTHR23028">
    <property type="entry name" value="ACETYLTRANSFERASE"/>
    <property type="match status" value="1"/>
</dbReference>
<keyword evidence="5" id="KW-1185">Reference proteome</keyword>
<feature type="transmembrane region" description="Helical" evidence="2">
    <location>
        <begin position="93"/>
        <end position="116"/>
    </location>
</feature>
<feature type="transmembrane region" description="Helical" evidence="2">
    <location>
        <begin position="339"/>
        <end position="361"/>
    </location>
</feature>
<feature type="transmembrane region" description="Helical" evidence="2">
    <location>
        <begin position="281"/>
        <end position="300"/>
    </location>
</feature>
<feature type="transmembrane region" description="Helical" evidence="2">
    <location>
        <begin position="53"/>
        <end position="72"/>
    </location>
</feature>
<dbReference type="PANTHER" id="PTHR23028:SF53">
    <property type="entry name" value="ACYL_TRANSF_3 DOMAIN-CONTAINING PROTEIN"/>
    <property type="match status" value="1"/>
</dbReference>
<feature type="transmembrane region" description="Helical" evidence="2">
    <location>
        <begin position="145"/>
        <end position="168"/>
    </location>
</feature>
<dbReference type="InterPro" id="IPR050879">
    <property type="entry name" value="Acyltransferase_3"/>
</dbReference>
<evidence type="ECO:0000313" key="5">
    <source>
        <dbReference type="Proteomes" id="UP000669179"/>
    </source>
</evidence>
<name>A0A939T885_9ACTN</name>
<dbReference type="EMBL" id="JAGEOJ010000009">
    <property type="protein sequence ID" value="MBO2450067.1"/>
    <property type="molecule type" value="Genomic_DNA"/>
</dbReference>
<protein>
    <submittedName>
        <fullName evidence="4">Acyltransferase</fullName>
    </submittedName>
</protein>
<evidence type="ECO:0000256" key="1">
    <source>
        <dbReference type="SAM" id="MobiDB-lite"/>
    </source>
</evidence>
<feature type="transmembrane region" description="Helical" evidence="2">
    <location>
        <begin position="228"/>
        <end position="246"/>
    </location>
</feature>
<feature type="transmembrane region" description="Helical" evidence="2">
    <location>
        <begin position="175"/>
        <end position="195"/>
    </location>
</feature>
<dbReference type="RefSeq" id="WP_208257938.1">
    <property type="nucleotide sequence ID" value="NZ_JAGEOJ010000009.1"/>
</dbReference>
<evidence type="ECO:0000259" key="3">
    <source>
        <dbReference type="Pfam" id="PF01757"/>
    </source>
</evidence>
<dbReference type="Proteomes" id="UP000669179">
    <property type="component" value="Unassembled WGS sequence"/>
</dbReference>
<accession>A0A939T885</accession>
<feature type="transmembrane region" description="Helical" evidence="2">
    <location>
        <begin position="252"/>
        <end position="269"/>
    </location>
</feature>
<keyword evidence="2" id="KW-1133">Transmembrane helix</keyword>
<keyword evidence="2" id="KW-0472">Membrane</keyword>
<comment type="caution">
    <text evidence="4">The sequence shown here is derived from an EMBL/GenBank/DDBJ whole genome shotgun (WGS) entry which is preliminary data.</text>
</comment>